<dbReference type="GeneID" id="77844682"/>
<gene>
    <name evidence="3" type="ORF">F7P68_0005210</name>
    <name evidence="2" type="ORF">SN16_03885</name>
</gene>
<evidence type="ECO:0000313" key="3">
    <source>
        <dbReference type="EMBL" id="MDB0579917.1"/>
    </source>
</evidence>
<dbReference type="SUPFAM" id="SSF51735">
    <property type="entry name" value="NAD(P)-binding Rossmann-fold domains"/>
    <property type="match status" value="1"/>
</dbReference>
<dbReference type="GO" id="GO:0016491">
    <property type="term" value="F:oxidoreductase activity"/>
    <property type="evidence" value="ECO:0007669"/>
    <property type="project" value="InterPro"/>
</dbReference>
<dbReference type="EMBL" id="JXII01000003">
    <property type="protein sequence ID" value="KIH71189.1"/>
    <property type="molecule type" value="Genomic_DNA"/>
</dbReference>
<dbReference type="EMBL" id="JABEVU030000001">
    <property type="protein sequence ID" value="MDB0579917.1"/>
    <property type="molecule type" value="Genomic_DNA"/>
</dbReference>
<evidence type="ECO:0000313" key="5">
    <source>
        <dbReference type="Proteomes" id="UP000527860"/>
    </source>
</evidence>
<accession>A0A0C2HHQ8</accession>
<dbReference type="Pfam" id="PF08240">
    <property type="entry name" value="ADH_N"/>
    <property type="match status" value="1"/>
</dbReference>
<reference evidence="3" key="3">
    <citation type="submission" date="2020-04" db="EMBL/GenBank/DDBJ databases">
        <authorList>
            <person name="Tanveer F."/>
            <person name="Xie Y."/>
            <person name="Shinwari Z.K."/>
        </authorList>
    </citation>
    <scope>NUCLEOTIDE SEQUENCE</scope>
    <source>
        <strain evidence="3">MOSEL-ME25</strain>
    </source>
</reference>
<keyword evidence="5" id="KW-1185">Reference proteome</keyword>
<evidence type="ECO:0000313" key="2">
    <source>
        <dbReference type="EMBL" id="KIH71189.1"/>
    </source>
</evidence>
<dbReference type="InterPro" id="IPR036291">
    <property type="entry name" value="NAD(P)-bd_dom_sf"/>
</dbReference>
<reference evidence="5" key="2">
    <citation type="submission" date="2020-04" db="EMBL/GenBank/DDBJ databases">
        <title>Genome analysis and biological profiling of marine Cellulosimicrobium funkei MOSEL-ME6.</title>
        <authorList>
            <person name="Tanveer F."/>
            <person name="Xie Y."/>
            <person name="Shinwari Z.K."/>
        </authorList>
    </citation>
    <scope>NUCLEOTIDE SEQUENCE [LARGE SCALE GENOMIC DNA]</scope>
    <source>
        <strain evidence="5">MOSEL-ME25</strain>
    </source>
</reference>
<name>A0A0C2HHQ8_9STAP</name>
<dbReference type="SMART" id="SM00829">
    <property type="entry name" value="PKS_ER"/>
    <property type="match status" value="1"/>
</dbReference>
<feature type="domain" description="Enoyl reductase (ER)" evidence="1">
    <location>
        <begin position="11"/>
        <end position="327"/>
    </location>
</feature>
<dbReference type="Gene3D" id="3.90.180.10">
    <property type="entry name" value="Medium-chain alcohol dehydrogenases, catalytic domain"/>
    <property type="match status" value="1"/>
</dbReference>
<proteinExistence type="predicted"/>
<evidence type="ECO:0000313" key="4">
    <source>
        <dbReference type="Proteomes" id="UP000031546"/>
    </source>
</evidence>
<dbReference type="RefSeq" id="WP_040105313.1">
    <property type="nucleotide sequence ID" value="NZ_JABEVU030000001.1"/>
</dbReference>
<sequence>MKAVFHEKKKGLEGLNYGEMELPEPGKGEVRIRLRSAGLNHRDLFVPERHKPEDPALILGSDGAGVIDAVGAGVEKVEAGDAVIVNPALGWQKNSDVPPEGFDIVGLPGHGTFAEYIVVPEENAVPKPEYLSWEEAGAFALSAMTAYRALFTRGGLEAGMSVLIPGGTGGAGIYLIQFAKAKGATVYITSRSEEKRRKALELGADFAIDSEADWDEEMDGKKVDVVIESVGASTFNKALDQLKRGGTLVAFGASTGDTVDLNLRKFFYGQFNLLGSTMASTEELHQMLEFSEKHQIRPIIDQAHPLSGYEEAFKYLESADMMGKIAFTIEG</sequence>
<reference evidence="3 5" key="4">
    <citation type="submission" date="2022-12" db="EMBL/GenBank/DDBJ databases">
        <title>Genome analysis and biological profiling of marine Salinicoccus roseus MOSEL-ME25.</title>
        <authorList>
            <person name="Mirza F.T."/>
            <person name="Xie Y."/>
            <person name="Shinwari Z.K."/>
        </authorList>
    </citation>
    <scope>NUCLEOTIDE SEQUENCE [LARGE SCALE GENOMIC DNA]</scope>
    <source>
        <strain evidence="3 5">MOSEL-ME25</strain>
    </source>
</reference>
<dbReference type="SUPFAM" id="SSF50129">
    <property type="entry name" value="GroES-like"/>
    <property type="match status" value="1"/>
</dbReference>
<dbReference type="Pfam" id="PF00107">
    <property type="entry name" value="ADH_zinc_N"/>
    <property type="match status" value="1"/>
</dbReference>
<dbReference type="InterPro" id="IPR013154">
    <property type="entry name" value="ADH-like_N"/>
</dbReference>
<dbReference type="PANTHER" id="PTHR45033">
    <property type="match status" value="1"/>
</dbReference>
<dbReference type="AlphaFoldDB" id="A0A0C2HHQ8"/>
<evidence type="ECO:0000259" key="1">
    <source>
        <dbReference type="SMART" id="SM00829"/>
    </source>
</evidence>
<dbReference type="PANTHER" id="PTHR45033:SF3">
    <property type="entry name" value="DEHYDROGENASE, PUTATIVE (AFU_ORTHOLOGUE AFUA_2G13270)-RELATED"/>
    <property type="match status" value="1"/>
</dbReference>
<organism evidence="2 4">
    <name type="scientific">Salinicoccus roseus</name>
    <dbReference type="NCBI Taxonomy" id="45670"/>
    <lineage>
        <taxon>Bacteria</taxon>
        <taxon>Bacillati</taxon>
        <taxon>Bacillota</taxon>
        <taxon>Bacilli</taxon>
        <taxon>Bacillales</taxon>
        <taxon>Staphylococcaceae</taxon>
        <taxon>Salinicoccus</taxon>
    </lineage>
</organism>
<protein>
    <submittedName>
        <fullName evidence="2">Alcohol dehydrogenase</fullName>
    </submittedName>
    <submittedName>
        <fullName evidence="3">Zinc-binding dehydrogenase</fullName>
    </submittedName>
</protein>
<comment type="caution">
    <text evidence="2">The sequence shown here is derived from an EMBL/GenBank/DDBJ whole genome shotgun (WGS) entry which is preliminary data.</text>
</comment>
<dbReference type="InterPro" id="IPR052711">
    <property type="entry name" value="Zinc_ADH-like"/>
</dbReference>
<dbReference type="Proteomes" id="UP000031546">
    <property type="component" value="Unassembled WGS sequence"/>
</dbReference>
<dbReference type="Gene3D" id="3.40.50.720">
    <property type="entry name" value="NAD(P)-binding Rossmann-like Domain"/>
    <property type="match status" value="1"/>
</dbReference>
<dbReference type="Proteomes" id="UP000527860">
    <property type="component" value="Unassembled WGS sequence"/>
</dbReference>
<dbReference type="InterPro" id="IPR020843">
    <property type="entry name" value="ER"/>
</dbReference>
<dbReference type="InterPro" id="IPR013149">
    <property type="entry name" value="ADH-like_C"/>
</dbReference>
<dbReference type="InterPro" id="IPR011032">
    <property type="entry name" value="GroES-like_sf"/>
</dbReference>
<dbReference type="STRING" id="45670.SN16_03885"/>
<reference evidence="2 4" key="1">
    <citation type="submission" date="2015-01" db="EMBL/GenBank/DDBJ databases">
        <title>Genome sequences of high lactate-tolerant strain Salinicoccus roseus W12 with industrial interest.</title>
        <authorList>
            <person name="Wang H."/>
            <person name="Yu B."/>
        </authorList>
    </citation>
    <scope>NUCLEOTIDE SEQUENCE [LARGE SCALE GENOMIC DNA]</scope>
    <source>
        <strain evidence="2 4">W12</strain>
    </source>
</reference>
<dbReference type="OrthoDB" id="9787435at2"/>